<dbReference type="EMBL" id="JBHRTP010000033">
    <property type="protein sequence ID" value="MFC3108657.1"/>
    <property type="molecule type" value="Genomic_DNA"/>
</dbReference>
<dbReference type="InterPro" id="IPR010980">
    <property type="entry name" value="Cyt_c/b562"/>
</dbReference>
<proteinExistence type="predicted"/>
<evidence type="ECO:0000256" key="1">
    <source>
        <dbReference type="SAM" id="SignalP"/>
    </source>
</evidence>
<keyword evidence="3" id="KW-1185">Reference proteome</keyword>
<name>A0ABV7F4D8_9BURK</name>
<gene>
    <name evidence="2" type="ORF">ACFOFO_11890</name>
</gene>
<accession>A0ABV7F4D8</accession>
<dbReference type="Proteomes" id="UP001595530">
    <property type="component" value="Unassembled WGS sequence"/>
</dbReference>
<dbReference type="Gene3D" id="1.20.120.10">
    <property type="entry name" value="Cytochrome c/b562"/>
    <property type="match status" value="1"/>
</dbReference>
<organism evidence="2 3">
    <name type="scientific">Undibacterium arcticum</name>
    <dbReference type="NCBI Taxonomy" id="1762892"/>
    <lineage>
        <taxon>Bacteria</taxon>
        <taxon>Pseudomonadati</taxon>
        <taxon>Pseudomonadota</taxon>
        <taxon>Betaproteobacteria</taxon>
        <taxon>Burkholderiales</taxon>
        <taxon>Oxalobacteraceae</taxon>
        <taxon>Undibacterium</taxon>
    </lineage>
</organism>
<feature type="signal peptide" evidence="1">
    <location>
        <begin position="1"/>
        <end position="22"/>
    </location>
</feature>
<feature type="chain" id="PRO_5045101472" evidence="1">
    <location>
        <begin position="23"/>
        <end position="65"/>
    </location>
</feature>
<protein>
    <submittedName>
        <fullName evidence="2">Uncharacterized protein</fullName>
    </submittedName>
</protein>
<dbReference type="SUPFAM" id="SSF47175">
    <property type="entry name" value="Cytochromes"/>
    <property type="match status" value="1"/>
</dbReference>
<sequence>MKRLLANILLSTLIAAPVSAQAQFARVDDAVKYRQAAFKVLSSHINRVGAVVKSDMPFDKSTVEA</sequence>
<dbReference type="PROSITE" id="PS51009">
    <property type="entry name" value="CYTCII"/>
    <property type="match status" value="1"/>
</dbReference>
<dbReference type="RefSeq" id="WP_390322736.1">
    <property type="nucleotide sequence ID" value="NZ_JBHRTP010000033.1"/>
</dbReference>
<keyword evidence="1" id="KW-0732">Signal</keyword>
<comment type="caution">
    <text evidence="2">The sequence shown here is derived from an EMBL/GenBank/DDBJ whole genome shotgun (WGS) entry which is preliminary data.</text>
</comment>
<reference evidence="3" key="1">
    <citation type="journal article" date="2019" name="Int. J. Syst. Evol. Microbiol.">
        <title>The Global Catalogue of Microorganisms (GCM) 10K type strain sequencing project: providing services to taxonomists for standard genome sequencing and annotation.</title>
        <authorList>
            <consortium name="The Broad Institute Genomics Platform"/>
            <consortium name="The Broad Institute Genome Sequencing Center for Infectious Disease"/>
            <person name="Wu L."/>
            <person name="Ma J."/>
        </authorList>
    </citation>
    <scope>NUCLEOTIDE SEQUENCE [LARGE SCALE GENOMIC DNA]</scope>
    <source>
        <strain evidence="3">KCTC 42986</strain>
    </source>
</reference>
<evidence type="ECO:0000313" key="2">
    <source>
        <dbReference type="EMBL" id="MFC3108657.1"/>
    </source>
</evidence>
<evidence type="ECO:0000313" key="3">
    <source>
        <dbReference type="Proteomes" id="UP001595530"/>
    </source>
</evidence>
<dbReference type="InterPro" id="IPR002321">
    <property type="entry name" value="Cyt_c_II"/>
</dbReference>